<gene>
    <name evidence="1" type="ORF">Tci_630235</name>
</gene>
<evidence type="ECO:0000313" key="1">
    <source>
        <dbReference type="EMBL" id="GFA58263.1"/>
    </source>
</evidence>
<organism evidence="1">
    <name type="scientific">Tanacetum cinerariifolium</name>
    <name type="common">Dalmatian daisy</name>
    <name type="synonym">Chrysanthemum cinerariifolium</name>
    <dbReference type="NCBI Taxonomy" id="118510"/>
    <lineage>
        <taxon>Eukaryota</taxon>
        <taxon>Viridiplantae</taxon>
        <taxon>Streptophyta</taxon>
        <taxon>Embryophyta</taxon>
        <taxon>Tracheophyta</taxon>
        <taxon>Spermatophyta</taxon>
        <taxon>Magnoliopsida</taxon>
        <taxon>eudicotyledons</taxon>
        <taxon>Gunneridae</taxon>
        <taxon>Pentapetalae</taxon>
        <taxon>asterids</taxon>
        <taxon>campanulids</taxon>
        <taxon>Asterales</taxon>
        <taxon>Asteraceae</taxon>
        <taxon>Asteroideae</taxon>
        <taxon>Anthemideae</taxon>
        <taxon>Anthemidinae</taxon>
        <taxon>Tanacetum</taxon>
    </lineage>
</organism>
<sequence length="262" mass="30040">MVCEPYGRIVDAFIANKRSKVGKRFGFVRFVGVKNDELFAGFLATIWIGSFHMYASVARFQRQEKAEEKLKKETVKVAARVKEKQVGKVTSDFPHSYHSYVFLLNGCVGRKEKGNNMDMKTITLTDHEEEGFNSVKIHHIGGLWLWVQFEILDSCNAFKNNTMLKSLFMAIKPVSRNFCVDERMVWVETSGLPLCAWGSNAFKKVAVFVGKFMFFEDDKSEAMCMGRVCHTPKRGLDGIRVLRHDVVAYIAQDQENDLYMDF</sequence>
<protein>
    <submittedName>
        <fullName evidence="1">Uncharacterized protein</fullName>
    </submittedName>
</protein>
<name>A0A699JUD9_TANCI</name>
<dbReference type="EMBL" id="BKCJ010449617">
    <property type="protein sequence ID" value="GFA58263.1"/>
    <property type="molecule type" value="Genomic_DNA"/>
</dbReference>
<proteinExistence type="predicted"/>
<dbReference type="CDD" id="cd00590">
    <property type="entry name" value="RRM_SF"/>
    <property type="match status" value="1"/>
</dbReference>
<comment type="caution">
    <text evidence="1">The sequence shown here is derived from an EMBL/GenBank/DDBJ whole genome shotgun (WGS) entry which is preliminary data.</text>
</comment>
<reference evidence="1" key="1">
    <citation type="journal article" date="2019" name="Sci. Rep.">
        <title>Draft genome of Tanacetum cinerariifolium, the natural source of mosquito coil.</title>
        <authorList>
            <person name="Yamashiro T."/>
            <person name="Shiraishi A."/>
            <person name="Satake H."/>
            <person name="Nakayama K."/>
        </authorList>
    </citation>
    <scope>NUCLEOTIDE SEQUENCE</scope>
</reference>
<accession>A0A699JUD9</accession>
<dbReference type="AlphaFoldDB" id="A0A699JUD9"/>